<evidence type="ECO:0000313" key="2">
    <source>
        <dbReference type="Proteomes" id="UP001620626"/>
    </source>
</evidence>
<keyword evidence="2" id="KW-1185">Reference proteome</keyword>
<dbReference type="EMBL" id="JBICBT010001016">
    <property type="protein sequence ID" value="KAL3087674.1"/>
    <property type="molecule type" value="Genomic_DNA"/>
</dbReference>
<comment type="caution">
    <text evidence="1">The sequence shown here is derived from an EMBL/GenBank/DDBJ whole genome shotgun (WGS) entry which is preliminary data.</text>
</comment>
<evidence type="ECO:0000313" key="1">
    <source>
        <dbReference type="EMBL" id="KAL3087674.1"/>
    </source>
</evidence>
<name>A0ABD2JAP5_9BILA</name>
<accession>A0ABD2JAP5</accession>
<dbReference type="Proteomes" id="UP001620626">
    <property type="component" value="Unassembled WGS sequence"/>
</dbReference>
<sequence length="176" mass="20747">MTNGKSLRLPIELLYDSLDFIQRKRHRWIFCGVNHSFDNYLIKRIGPWLISCKKLAQQIDESSRHIMNFFQNFKNHFASPFSGNLLKTSAEVAMEFSFELENIVHNYKVPNELSVFSDLADILASARSAMKIWADSAENEEEMQFILGHMQQFREVFSENNVVRYDEETNSWHKDF</sequence>
<reference evidence="1 2" key="1">
    <citation type="submission" date="2024-10" db="EMBL/GenBank/DDBJ databases">
        <authorList>
            <person name="Kim D."/>
        </authorList>
    </citation>
    <scope>NUCLEOTIDE SEQUENCE [LARGE SCALE GENOMIC DNA]</scope>
    <source>
        <strain evidence="1">BH-2024</strain>
    </source>
</reference>
<dbReference type="AlphaFoldDB" id="A0ABD2JAP5"/>
<gene>
    <name evidence="1" type="ORF">niasHT_028980</name>
</gene>
<protein>
    <submittedName>
        <fullName evidence="1">Uncharacterized protein</fullName>
    </submittedName>
</protein>
<proteinExistence type="predicted"/>
<organism evidence="1 2">
    <name type="scientific">Heterodera trifolii</name>
    <dbReference type="NCBI Taxonomy" id="157864"/>
    <lineage>
        <taxon>Eukaryota</taxon>
        <taxon>Metazoa</taxon>
        <taxon>Ecdysozoa</taxon>
        <taxon>Nematoda</taxon>
        <taxon>Chromadorea</taxon>
        <taxon>Rhabditida</taxon>
        <taxon>Tylenchina</taxon>
        <taxon>Tylenchomorpha</taxon>
        <taxon>Tylenchoidea</taxon>
        <taxon>Heteroderidae</taxon>
        <taxon>Heteroderinae</taxon>
        <taxon>Heterodera</taxon>
    </lineage>
</organism>